<dbReference type="AlphaFoldDB" id="A0A016VZB9"/>
<organism evidence="1 2">
    <name type="scientific">Ancylostoma ceylanicum</name>
    <dbReference type="NCBI Taxonomy" id="53326"/>
    <lineage>
        <taxon>Eukaryota</taxon>
        <taxon>Metazoa</taxon>
        <taxon>Ecdysozoa</taxon>
        <taxon>Nematoda</taxon>
        <taxon>Chromadorea</taxon>
        <taxon>Rhabditida</taxon>
        <taxon>Rhabditina</taxon>
        <taxon>Rhabditomorpha</taxon>
        <taxon>Strongyloidea</taxon>
        <taxon>Ancylostomatidae</taxon>
        <taxon>Ancylostomatinae</taxon>
        <taxon>Ancylostoma</taxon>
    </lineage>
</organism>
<gene>
    <name evidence="1" type="primary">Acey_s0002.g1033</name>
    <name evidence="1" type="ORF">Y032_0002g1033</name>
</gene>
<sequence>MMTKTIHGDSQFQKPTSLRWTWKSADGEYHNEIDHIIVNRMFCRTDVGVVLMFYTESNLCMLQSLPRHL</sequence>
<keyword evidence="2" id="KW-1185">Reference proteome</keyword>
<evidence type="ECO:0000313" key="2">
    <source>
        <dbReference type="Proteomes" id="UP000024635"/>
    </source>
</evidence>
<name>A0A016VZB9_9BILA</name>
<dbReference type="Proteomes" id="UP000024635">
    <property type="component" value="Unassembled WGS sequence"/>
</dbReference>
<dbReference type="OrthoDB" id="6775334at2759"/>
<evidence type="ECO:0000313" key="1">
    <source>
        <dbReference type="EMBL" id="EYC32666.1"/>
    </source>
</evidence>
<reference evidence="2" key="1">
    <citation type="journal article" date="2015" name="Nat. Genet.">
        <title>The genome and transcriptome of the zoonotic hookworm Ancylostoma ceylanicum identify infection-specific gene families.</title>
        <authorList>
            <person name="Schwarz E.M."/>
            <person name="Hu Y."/>
            <person name="Antoshechkin I."/>
            <person name="Miller M.M."/>
            <person name="Sternberg P.W."/>
            <person name="Aroian R.V."/>
        </authorList>
    </citation>
    <scope>NUCLEOTIDE SEQUENCE</scope>
    <source>
        <strain evidence="2">HY135</strain>
    </source>
</reference>
<protein>
    <submittedName>
        <fullName evidence="1">Uncharacterized protein</fullName>
    </submittedName>
</protein>
<proteinExistence type="predicted"/>
<dbReference type="EMBL" id="JARK01001338">
    <property type="protein sequence ID" value="EYC32666.1"/>
    <property type="molecule type" value="Genomic_DNA"/>
</dbReference>
<accession>A0A016VZB9</accession>
<comment type="caution">
    <text evidence="1">The sequence shown here is derived from an EMBL/GenBank/DDBJ whole genome shotgun (WGS) entry which is preliminary data.</text>
</comment>